<keyword evidence="1" id="KW-0732">Signal</keyword>
<feature type="chain" id="PRO_5043182413" description="Surface glycan-binding protein B xyloglucan binding domain-containing protein" evidence="1">
    <location>
        <begin position="22"/>
        <end position="466"/>
    </location>
</feature>
<feature type="domain" description="Surface glycan-binding protein B xyloglucan binding" evidence="2">
    <location>
        <begin position="219"/>
        <end position="452"/>
    </location>
</feature>
<comment type="caution">
    <text evidence="4">The sequence shown here is derived from an EMBL/GenBank/DDBJ whole genome shotgun (WGS) entry which is preliminary data.</text>
</comment>
<evidence type="ECO:0000313" key="6">
    <source>
        <dbReference type="Proteomes" id="UP000286003"/>
    </source>
</evidence>
<dbReference type="Pfam" id="PF18329">
    <property type="entry name" value="SGBP_B_XBD"/>
    <property type="match status" value="1"/>
</dbReference>
<dbReference type="EMBL" id="QRQM01000006">
    <property type="protein sequence ID" value="RHN08239.1"/>
    <property type="molecule type" value="Genomic_DNA"/>
</dbReference>
<feature type="signal peptide" evidence="1">
    <location>
        <begin position="1"/>
        <end position="21"/>
    </location>
</feature>
<proteinExistence type="predicted"/>
<evidence type="ECO:0000259" key="2">
    <source>
        <dbReference type="Pfam" id="PF18329"/>
    </source>
</evidence>
<dbReference type="InterPro" id="IPR040475">
    <property type="entry name" value="SGBP_B_XBD"/>
</dbReference>
<dbReference type="GO" id="GO:0030247">
    <property type="term" value="F:polysaccharide binding"/>
    <property type="evidence" value="ECO:0007669"/>
    <property type="project" value="InterPro"/>
</dbReference>
<dbReference type="PROSITE" id="PS51257">
    <property type="entry name" value="PROKAR_LIPOPROTEIN"/>
    <property type="match status" value="1"/>
</dbReference>
<evidence type="ECO:0000313" key="5">
    <source>
        <dbReference type="Proteomes" id="UP000284772"/>
    </source>
</evidence>
<dbReference type="InterPro" id="IPR013783">
    <property type="entry name" value="Ig-like_fold"/>
</dbReference>
<organism evidence="4 6">
    <name type="scientific">Bacteroides intestinalis</name>
    <dbReference type="NCBI Taxonomy" id="329854"/>
    <lineage>
        <taxon>Bacteria</taxon>
        <taxon>Pseudomonadati</taxon>
        <taxon>Bacteroidota</taxon>
        <taxon>Bacteroidia</taxon>
        <taxon>Bacteroidales</taxon>
        <taxon>Bacteroidaceae</taxon>
        <taxon>Bacteroides</taxon>
    </lineage>
</organism>
<protein>
    <recommendedName>
        <fullName evidence="2">Surface glycan-binding protein B xyloglucan binding domain-containing protein</fullName>
    </recommendedName>
</protein>
<gene>
    <name evidence="3" type="ORF">DWX27_12515</name>
    <name evidence="4" type="ORF">DWZ32_06525</name>
</gene>
<dbReference type="EMBL" id="QRWT01000012">
    <property type="protein sequence ID" value="RGT51269.1"/>
    <property type="molecule type" value="Genomic_DNA"/>
</dbReference>
<name>A0A3E4KZN4_9BACE</name>
<reference evidence="5 6" key="1">
    <citation type="submission" date="2018-08" db="EMBL/GenBank/DDBJ databases">
        <title>A genome reference for cultivated species of the human gut microbiota.</title>
        <authorList>
            <person name="Zou Y."/>
            <person name="Xue W."/>
            <person name="Luo G."/>
        </authorList>
    </citation>
    <scope>NUCLEOTIDE SEQUENCE [LARGE SCALE GENOMIC DNA]</scope>
    <source>
        <strain evidence="3 5">AF19-10AC</strain>
        <strain evidence="4 6">AF31-23</strain>
    </source>
</reference>
<dbReference type="RefSeq" id="WP_117706669.1">
    <property type="nucleotide sequence ID" value="NZ_BAABZC010000003.1"/>
</dbReference>
<dbReference type="Proteomes" id="UP000286003">
    <property type="component" value="Unassembled WGS sequence"/>
</dbReference>
<evidence type="ECO:0000313" key="4">
    <source>
        <dbReference type="EMBL" id="RHN08239.1"/>
    </source>
</evidence>
<dbReference type="AlphaFoldDB" id="A0A3E4KZN4"/>
<accession>A0A3E4KZN4</accession>
<dbReference type="Proteomes" id="UP000284772">
    <property type="component" value="Unassembled WGS sequence"/>
</dbReference>
<dbReference type="Gene3D" id="2.60.40.10">
    <property type="entry name" value="Immunoglobulins"/>
    <property type="match status" value="2"/>
</dbReference>
<sequence length="466" mass="51512">MKYLKYTRLLCMALLAMGFTACNDEDAYFEEDAQNSPIVVNKVYLQDVESSVPDREVTFARLGQVIRLSGSGLYGVRKVYINGYDTYFNRALVSDQSLLVQLNKETPVAEAEEEVRNTIRLVKDGSEFVYKDLVVRAASPQISHISNTLPLEGEKVIVYGANLQETLKLILPGGVEVSAGIESDEDGEWYSFTMPGGVSQGGSITSEGANGTAVTPAYFNEKSCMILDFDGTGVQGFWSWDAGKSMCDDEHDVADDPLGKRGKCALLVPQRMLDAGGAVSGKPRVSEWWTAGNDEPTDDWNRMTGLIPAETPVNEVAFQFDIYVPQPWSGTGHIQISLMNNFNISGIGSDDDGTNNAVAFCVPWIKEGVVVPFYTEGWQTVTIPFSQFNKYATLLENEEEATFQMVIDDRNGASYRNFGMGFVNTDFTFGGVTVESTLFNQKIYVDNWRVVPCKKTIVSDFPDEEE</sequence>
<evidence type="ECO:0000313" key="3">
    <source>
        <dbReference type="EMBL" id="RGT51269.1"/>
    </source>
</evidence>
<evidence type="ECO:0000256" key="1">
    <source>
        <dbReference type="SAM" id="SignalP"/>
    </source>
</evidence>